<dbReference type="Proteomes" id="UP000199041">
    <property type="component" value="Unassembled WGS sequence"/>
</dbReference>
<organism evidence="1 2">
    <name type="scientific">Arachidicoccus rhizosphaerae</name>
    <dbReference type="NCBI Taxonomy" id="551991"/>
    <lineage>
        <taxon>Bacteria</taxon>
        <taxon>Pseudomonadati</taxon>
        <taxon>Bacteroidota</taxon>
        <taxon>Chitinophagia</taxon>
        <taxon>Chitinophagales</taxon>
        <taxon>Chitinophagaceae</taxon>
        <taxon>Arachidicoccus</taxon>
    </lineage>
</organism>
<keyword evidence="2" id="KW-1185">Reference proteome</keyword>
<reference evidence="1 2" key="1">
    <citation type="submission" date="2016-10" db="EMBL/GenBank/DDBJ databases">
        <authorList>
            <person name="de Groot N.N."/>
        </authorList>
    </citation>
    <scope>NUCLEOTIDE SEQUENCE [LARGE SCALE GENOMIC DNA]</scope>
    <source>
        <strain evidence="1 2">Vu-144</strain>
    </source>
</reference>
<dbReference type="AlphaFoldDB" id="A0A1H3W5B1"/>
<dbReference type="RefSeq" id="WP_091393111.1">
    <property type="nucleotide sequence ID" value="NZ_FNQY01000002.1"/>
</dbReference>
<evidence type="ECO:0000313" key="2">
    <source>
        <dbReference type="Proteomes" id="UP000199041"/>
    </source>
</evidence>
<proteinExistence type="predicted"/>
<dbReference type="EMBL" id="FNQY01000002">
    <property type="protein sequence ID" value="SDZ82190.1"/>
    <property type="molecule type" value="Genomic_DNA"/>
</dbReference>
<evidence type="ECO:0000313" key="1">
    <source>
        <dbReference type="EMBL" id="SDZ82190.1"/>
    </source>
</evidence>
<gene>
    <name evidence="1" type="ORF">SAMN05192529_102140</name>
</gene>
<accession>A0A1H3W5B1</accession>
<evidence type="ECO:0008006" key="3">
    <source>
        <dbReference type="Google" id="ProtNLM"/>
    </source>
</evidence>
<dbReference type="OrthoDB" id="962208at2"/>
<sequence length="209" mass="23767">MKKGGFKGMPDLILNIKKIPKELEQSVKELVEDTAQGVVRDAVNNVRANGSTNYGTLMQRITAIPKKNGLSQDVFVGVEYAPSVEWGTKGQVRVDYGLEAYASQFKGKPTGTWEEFLASVLDWVKKKGITGVYSVKTRKRLTGKKYNNDAEDERVAYLIARSIYLHGIKPKPFFFPAWFKNTKDFEKELNKILRNTLLKRIGGWFKDRL</sequence>
<name>A0A1H3W5B1_9BACT</name>
<protein>
    <recommendedName>
        <fullName evidence="3">Phage protein, HK97 gp10 family</fullName>
    </recommendedName>
</protein>
<dbReference type="STRING" id="551991.SAMN05192529_102140"/>